<feature type="domain" description="Plastocyanin-like" evidence="7">
    <location>
        <begin position="260"/>
        <end position="417"/>
    </location>
</feature>
<dbReference type="PANTHER" id="PTHR11709:SF394">
    <property type="entry name" value="FI03373P-RELATED"/>
    <property type="match status" value="1"/>
</dbReference>
<dbReference type="SUPFAM" id="SSF49503">
    <property type="entry name" value="Cupredoxins"/>
    <property type="match status" value="2"/>
</dbReference>
<dbReference type="EMBL" id="JAIZAY010000004">
    <property type="protein sequence ID" value="KAJ8044290.1"/>
    <property type="molecule type" value="Genomic_DNA"/>
</dbReference>
<evidence type="ECO:0000313" key="9">
    <source>
        <dbReference type="EMBL" id="KAJ8044290.1"/>
    </source>
</evidence>
<sequence>MQETKFQPVAVDTDDEPTISNRQIVCCSKRKVAVAALISFLLLSVIILATMLSICQSKWEPTEPTKSPLTYTTIEDQTPNPDSPPVSTNCDRICSTPEDIRTCVFTWNVSYYYSLTWPCGNCPFDIADCYREECIPLNGLKRPLVTVNRQVPGPKIVVCKNDIIQVTVNNYLDDMTGITFHWHGIDQLGTPAMDGPSMITQCPIPFGLSFVYKFKADHAGTYFWHSHIGSNRADGLAGPIIVREASDPHEDYYDFDLTNHTLMIQDWMNITQNANYVKYLYSAGKNEPDFILINGRGKGPGFRNLKNPFKIAYTPREVLTVEKGNRYRIRLMSNAFTGCPMKVSVDNHSLAAISMDGFPINMVPFDSLITNAGERFDFILNANQTVDNYWLRVEGIGKNCERTYIRPSLQEFAILRYLGAPDTAPEAFENSIIDAGVVFNPTERQKYDKSIRIVNLTSLNKQHIHT</sequence>
<dbReference type="Gene3D" id="2.60.40.420">
    <property type="entry name" value="Cupredoxins - blue copper proteins"/>
    <property type="match status" value="2"/>
</dbReference>
<dbReference type="InterPro" id="IPR033138">
    <property type="entry name" value="Cu_oxidase_CS"/>
</dbReference>
<accession>A0A9Q1CG33</accession>
<dbReference type="CDD" id="cd13858">
    <property type="entry name" value="CuRO_1_tcLCC2_insect_like"/>
    <property type="match status" value="1"/>
</dbReference>
<feature type="compositionally biased region" description="Polar residues" evidence="5">
    <location>
        <begin position="64"/>
        <end position="87"/>
    </location>
</feature>
<keyword evidence="2" id="KW-0479">Metal-binding</keyword>
<evidence type="ECO:0000256" key="1">
    <source>
        <dbReference type="ARBA" id="ARBA00010609"/>
    </source>
</evidence>
<dbReference type="InterPro" id="IPR045087">
    <property type="entry name" value="Cu-oxidase_fam"/>
</dbReference>
<evidence type="ECO:0000259" key="7">
    <source>
        <dbReference type="Pfam" id="PF00394"/>
    </source>
</evidence>
<evidence type="ECO:0000256" key="2">
    <source>
        <dbReference type="ARBA" id="ARBA00022723"/>
    </source>
</evidence>
<dbReference type="InterPro" id="IPR008972">
    <property type="entry name" value="Cupredoxin"/>
</dbReference>
<dbReference type="FunFam" id="2.60.40.420:FF:000045">
    <property type="entry name" value="Laccase 2"/>
    <property type="match status" value="1"/>
</dbReference>
<gene>
    <name evidence="9" type="ORF">HOLleu_11712</name>
</gene>
<feature type="domain" description="Plastocyanin-like" evidence="8">
    <location>
        <begin position="132"/>
        <end position="245"/>
    </location>
</feature>
<dbReference type="GO" id="GO:0005507">
    <property type="term" value="F:copper ion binding"/>
    <property type="evidence" value="ECO:0007669"/>
    <property type="project" value="InterPro"/>
</dbReference>
<keyword evidence="6" id="KW-1133">Transmembrane helix</keyword>
<dbReference type="Pfam" id="PF00394">
    <property type="entry name" value="Cu-oxidase"/>
    <property type="match status" value="1"/>
</dbReference>
<keyword evidence="10" id="KW-1185">Reference proteome</keyword>
<dbReference type="PANTHER" id="PTHR11709">
    <property type="entry name" value="MULTI-COPPER OXIDASE"/>
    <property type="match status" value="1"/>
</dbReference>
<dbReference type="GO" id="GO:0016491">
    <property type="term" value="F:oxidoreductase activity"/>
    <property type="evidence" value="ECO:0007669"/>
    <property type="project" value="UniProtKB-KW"/>
</dbReference>
<dbReference type="GO" id="GO:0005886">
    <property type="term" value="C:plasma membrane"/>
    <property type="evidence" value="ECO:0007669"/>
    <property type="project" value="TreeGrafter"/>
</dbReference>
<evidence type="ECO:0000313" key="10">
    <source>
        <dbReference type="Proteomes" id="UP001152320"/>
    </source>
</evidence>
<dbReference type="OrthoDB" id="2121828at2759"/>
<keyword evidence="6" id="KW-0812">Transmembrane</keyword>
<evidence type="ECO:0000256" key="3">
    <source>
        <dbReference type="ARBA" id="ARBA00023002"/>
    </source>
</evidence>
<evidence type="ECO:0000256" key="4">
    <source>
        <dbReference type="ARBA" id="ARBA00023008"/>
    </source>
</evidence>
<dbReference type="GO" id="GO:0006826">
    <property type="term" value="P:iron ion transport"/>
    <property type="evidence" value="ECO:0007669"/>
    <property type="project" value="TreeGrafter"/>
</dbReference>
<dbReference type="InterPro" id="IPR001117">
    <property type="entry name" value="Cu-oxidase_2nd"/>
</dbReference>
<comment type="similarity">
    <text evidence="1">Belongs to the multicopper oxidase family.</text>
</comment>
<dbReference type="PROSITE" id="PS00079">
    <property type="entry name" value="MULTICOPPER_OXIDASE1"/>
    <property type="match status" value="1"/>
</dbReference>
<dbReference type="InterPro" id="IPR011707">
    <property type="entry name" value="Cu-oxidase-like_N"/>
</dbReference>
<feature type="transmembrane region" description="Helical" evidence="6">
    <location>
        <begin position="32"/>
        <end position="54"/>
    </location>
</feature>
<feature type="region of interest" description="Disordered" evidence="5">
    <location>
        <begin position="60"/>
        <end position="87"/>
    </location>
</feature>
<evidence type="ECO:0000256" key="6">
    <source>
        <dbReference type="SAM" id="Phobius"/>
    </source>
</evidence>
<protein>
    <submittedName>
        <fullName evidence="9">Laccase-4</fullName>
    </submittedName>
</protein>
<dbReference type="CDD" id="cd13884">
    <property type="entry name" value="CuRO_2_tcLCC_insect_like"/>
    <property type="match status" value="1"/>
</dbReference>
<keyword evidence="6" id="KW-0472">Membrane</keyword>
<reference evidence="9" key="1">
    <citation type="submission" date="2021-10" db="EMBL/GenBank/DDBJ databases">
        <title>Tropical sea cucumber genome reveals ecological adaptation and Cuvierian tubules defense mechanism.</title>
        <authorList>
            <person name="Chen T."/>
        </authorList>
    </citation>
    <scope>NUCLEOTIDE SEQUENCE</scope>
    <source>
        <strain evidence="9">Nanhai2018</strain>
        <tissue evidence="9">Muscle</tissue>
    </source>
</reference>
<dbReference type="AlphaFoldDB" id="A0A9Q1CG33"/>
<dbReference type="Proteomes" id="UP001152320">
    <property type="component" value="Chromosome 4"/>
</dbReference>
<keyword evidence="4" id="KW-0186">Copper</keyword>
<proteinExistence type="inferred from homology"/>
<keyword evidence="3" id="KW-0560">Oxidoreductase</keyword>
<evidence type="ECO:0000259" key="8">
    <source>
        <dbReference type="Pfam" id="PF07732"/>
    </source>
</evidence>
<name>A0A9Q1CG33_HOLLE</name>
<evidence type="ECO:0000256" key="5">
    <source>
        <dbReference type="SAM" id="MobiDB-lite"/>
    </source>
</evidence>
<organism evidence="9 10">
    <name type="scientific">Holothuria leucospilota</name>
    <name type="common">Black long sea cucumber</name>
    <name type="synonym">Mertensiothuria leucospilota</name>
    <dbReference type="NCBI Taxonomy" id="206669"/>
    <lineage>
        <taxon>Eukaryota</taxon>
        <taxon>Metazoa</taxon>
        <taxon>Echinodermata</taxon>
        <taxon>Eleutherozoa</taxon>
        <taxon>Echinozoa</taxon>
        <taxon>Holothuroidea</taxon>
        <taxon>Aspidochirotacea</taxon>
        <taxon>Aspidochirotida</taxon>
        <taxon>Holothuriidae</taxon>
        <taxon>Holothuria</taxon>
    </lineage>
</organism>
<dbReference type="Pfam" id="PF07732">
    <property type="entry name" value="Cu-oxidase_3"/>
    <property type="match status" value="1"/>
</dbReference>
<comment type="caution">
    <text evidence="9">The sequence shown here is derived from an EMBL/GenBank/DDBJ whole genome shotgun (WGS) entry which is preliminary data.</text>
</comment>